<dbReference type="Gene3D" id="2.20.130.10">
    <property type="entry name" value="CAC2371-like domains"/>
    <property type="match status" value="1"/>
</dbReference>
<reference evidence="2 3" key="1">
    <citation type="journal article" date="2011" name="Stand. Genomic Sci.">
        <title>Complete genome sequence of the acetate-degrading sulfate reducer Desulfobacca acetoxidans type strain (ASRB2).</title>
        <authorList>
            <person name="Goker M."/>
            <person name="Teshima H."/>
            <person name="Lapidus A."/>
            <person name="Nolan M."/>
            <person name="Lucas S."/>
            <person name="Hammon N."/>
            <person name="Deshpande S."/>
            <person name="Cheng J.F."/>
            <person name="Tapia R."/>
            <person name="Han C."/>
            <person name="Goodwin L."/>
            <person name="Pitluck S."/>
            <person name="Huntemann M."/>
            <person name="Liolios K."/>
            <person name="Ivanova N."/>
            <person name="Pagani I."/>
            <person name="Mavromatis K."/>
            <person name="Ovchinikova G."/>
            <person name="Pati A."/>
            <person name="Chen A."/>
            <person name="Palaniappan K."/>
            <person name="Land M."/>
            <person name="Hauser L."/>
            <person name="Brambilla E.M."/>
            <person name="Rohde M."/>
            <person name="Spring S."/>
            <person name="Detter J.C."/>
            <person name="Woyke T."/>
            <person name="Bristow J."/>
            <person name="Eisen J.A."/>
            <person name="Markowitz V."/>
            <person name="Hugenholtz P."/>
            <person name="Kyrpides N.C."/>
            <person name="Klenk H.P."/>
        </authorList>
    </citation>
    <scope>NUCLEOTIDE SEQUENCE [LARGE SCALE GENOMIC DNA]</scope>
    <source>
        <strain evidence="3">ATCC 700848 / DSM 11109 / ASRB2</strain>
    </source>
</reference>
<dbReference type="Gene3D" id="3.40.50.150">
    <property type="entry name" value="Vaccinia Virus protein VP39"/>
    <property type="match status" value="1"/>
</dbReference>
<dbReference type="SUPFAM" id="SSF53335">
    <property type="entry name" value="S-adenosyl-L-methionine-dependent methyltransferases"/>
    <property type="match status" value="1"/>
</dbReference>
<name>F2NIG5_DESAR</name>
<evidence type="ECO:0000259" key="1">
    <source>
        <dbReference type="Pfam" id="PF13649"/>
    </source>
</evidence>
<feature type="domain" description="Methyltransferase" evidence="1">
    <location>
        <begin position="55"/>
        <end position="143"/>
    </location>
</feature>
<accession>F2NIG5</accession>
<dbReference type="KEGG" id="dao:Desac_2549"/>
<keyword evidence="2" id="KW-0808">Transferase</keyword>
<dbReference type="RefSeq" id="WP_013707476.1">
    <property type="nucleotide sequence ID" value="NC_015388.1"/>
</dbReference>
<keyword evidence="2" id="KW-0489">Methyltransferase</keyword>
<evidence type="ECO:0000313" key="2">
    <source>
        <dbReference type="EMBL" id="AEB10367.1"/>
    </source>
</evidence>
<evidence type="ECO:0000313" key="3">
    <source>
        <dbReference type="Proteomes" id="UP000000483"/>
    </source>
</evidence>
<sequence>MAKEPETTSTQVLRLYRDLADWYPLLTPVGDYAEEATFYRCLFEAHCQRPPRTLLDLGSGGGHNAAHLKAALACTLVDLEPAMLALSRRLNPECEHIQGDMRSVRLGRVFDCVLVHDAVSYMTSRSDLASTIATAFAHTAPGGVAMFQPDFVSETFEPGTETGGRDGNRRGLRYLEWRWVPDSKTDMYVIDMAYLLRDVNGAAKVIHDRHFMGLFPRTVWLELISAASFEPLVVPFEHSSYSDTGHEVFLGLRPVADERGTT</sequence>
<keyword evidence="3" id="KW-1185">Reference proteome</keyword>
<dbReference type="Pfam" id="PF13649">
    <property type="entry name" value="Methyltransf_25"/>
    <property type="match status" value="1"/>
</dbReference>
<dbReference type="InterPro" id="IPR029063">
    <property type="entry name" value="SAM-dependent_MTases_sf"/>
</dbReference>
<organism evidence="2 3">
    <name type="scientific">Desulfobacca acetoxidans (strain ATCC 700848 / DSM 11109 / ASRB2)</name>
    <dbReference type="NCBI Taxonomy" id="880072"/>
    <lineage>
        <taxon>Bacteria</taxon>
        <taxon>Pseudomonadati</taxon>
        <taxon>Thermodesulfobacteriota</taxon>
        <taxon>Desulfobaccia</taxon>
        <taxon>Desulfobaccales</taxon>
        <taxon>Desulfobaccaceae</taxon>
        <taxon>Desulfobacca</taxon>
    </lineage>
</organism>
<dbReference type="CDD" id="cd02440">
    <property type="entry name" value="AdoMet_MTases"/>
    <property type="match status" value="1"/>
</dbReference>
<dbReference type="EMBL" id="CP002629">
    <property type="protein sequence ID" value="AEB10367.1"/>
    <property type="molecule type" value="Genomic_DNA"/>
</dbReference>
<dbReference type="STRING" id="880072.Desac_2549"/>
<dbReference type="HOGENOM" id="CLU_069129_2_1_7"/>
<dbReference type="Proteomes" id="UP000000483">
    <property type="component" value="Chromosome"/>
</dbReference>
<dbReference type="GO" id="GO:0008168">
    <property type="term" value="F:methyltransferase activity"/>
    <property type="evidence" value="ECO:0007669"/>
    <property type="project" value="UniProtKB-KW"/>
</dbReference>
<dbReference type="eggNOG" id="COG2226">
    <property type="taxonomic scope" value="Bacteria"/>
</dbReference>
<proteinExistence type="predicted"/>
<dbReference type="GO" id="GO:0032259">
    <property type="term" value="P:methylation"/>
    <property type="evidence" value="ECO:0007669"/>
    <property type="project" value="UniProtKB-KW"/>
</dbReference>
<reference evidence="3" key="2">
    <citation type="submission" date="2011-03" db="EMBL/GenBank/DDBJ databases">
        <title>The complete genome of Desulfobacca acetoxidans DSM 11109.</title>
        <authorList>
            <consortium name="US DOE Joint Genome Institute (JGI-PGF)"/>
            <person name="Lucas S."/>
            <person name="Copeland A."/>
            <person name="Lapidus A."/>
            <person name="Bruce D."/>
            <person name="Goodwin L."/>
            <person name="Pitluck S."/>
            <person name="Peters L."/>
            <person name="Kyrpides N."/>
            <person name="Mavromatis K."/>
            <person name="Ivanova N."/>
            <person name="Ovchinnikova G."/>
            <person name="Teshima H."/>
            <person name="Detter J.C."/>
            <person name="Han C."/>
            <person name="Land M."/>
            <person name="Hauser L."/>
            <person name="Markowitz V."/>
            <person name="Cheng J.-F."/>
            <person name="Hugenholtz P."/>
            <person name="Woyke T."/>
            <person name="Wu D."/>
            <person name="Spring S."/>
            <person name="Schueler E."/>
            <person name="Brambilla E."/>
            <person name="Klenk H.-P."/>
            <person name="Eisen J.A."/>
        </authorList>
    </citation>
    <scope>NUCLEOTIDE SEQUENCE [LARGE SCALE GENOMIC DNA]</scope>
    <source>
        <strain evidence="3">ATCC 700848 / DSM 11109 / ASRB2</strain>
    </source>
</reference>
<protein>
    <submittedName>
        <fullName evidence="2">Methyltransferase type 11</fullName>
    </submittedName>
</protein>
<dbReference type="OrthoDB" id="9765084at2"/>
<gene>
    <name evidence="2" type="ordered locus">Desac_2549</name>
</gene>
<dbReference type="AlphaFoldDB" id="F2NIG5"/>
<dbReference type="InterPro" id="IPR041698">
    <property type="entry name" value="Methyltransf_25"/>
</dbReference>